<comment type="caution">
    <text evidence="3">The sequence shown here is derived from an EMBL/GenBank/DDBJ whole genome shotgun (WGS) entry which is preliminary data.</text>
</comment>
<dbReference type="Proteomes" id="UP000287872">
    <property type="component" value="Unassembled WGS sequence"/>
</dbReference>
<protein>
    <recommendedName>
        <fullName evidence="5">Flagellar assembly protein FliH/Type III secretion system HrpE domain-containing protein</fullName>
    </recommendedName>
</protein>
<keyword evidence="4" id="KW-1185">Reference proteome</keyword>
<organism evidence="3 4">
    <name type="scientific">Clostridium tagluense</name>
    <dbReference type="NCBI Taxonomy" id="360422"/>
    <lineage>
        <taxon>Bacteria</taxon>
        <taxon>Bacillati</taxon>
        <taxon>Bacillota</taxon>
        <taxon>Clostridia</taxon>
        <taxon>Eubacteriales</taxon>
        <taxon>Clostridiaceae</taxon>
        <taxon>Clostridium</taxon>
    </lineage>
</organism>
<evidence type="ECO:0008006" key="5">
    <source>
        <dbReference type="Google" id="ProtNLM"/>
    </source>
</evidence>
<dbReference type="GO" id="GO:0005829">
    <property type="term" value="C:cytosol"/>
    <property type="evidence" value="ECO:0007669"/>
    <property type="project" value="TreeGrafter"/>
</dbReference>
<gene>
    <name evidence="3" type="ORF">Ctaglu_05980</name>
</gene>
<dbReference type="PANTHER" id="PTHR34982">
    <property type="entry name" value="YOP PROTEINS TRANSLOCATION PROTEIN L"/>
    <property type="match status" value="1"/>
</dbReference>
<dbReference type="EMBL" id="BHYK01000003">
    <property type="protein sequence ID" value="GCD08975.1"/>
    <property type="molecule type" value="Genomic_DNA"/>
</dbReference>
<evidence type="ECO:0000256" key="2">
    <source>
        <dbReference type="ARBA" id="ARBA00022927"/>
    </source>
</evidence>
<dbReference type="GO" id="GO:0015031">
    <property type="term" value="P:protein transport"/>
    <property type="evidence" value="ECO:0007669"/>
    <property type="project" value="UniProtKB-KW"/>
</dbReference>
<reference evidence="3 4" key="1">
    <citation type="submission" date="2018-11" db="EMBL/GenBank/DDBJ databases">
        <title>Genome sequencing and assembly of Clostridium tagluense strain A121.</title>
        <authorList>
            <person name="Murakami T."/>
            <person name="Segawa T."/>
            <person name="Shcherbakova V.A."/>
            <person name="Mori H."/>
            <person name="Yoshimura Y."/>
        </authorList>
    </citation>
    <scope>NUCLEOTIDE SEQUENCE [LARGE SCALE GENOMIC DNA]</scope>
    <source>
        <strain evidence="3 4">A121</strain>
    </source>
</reference>
<dbReference type="InterPro" id="IPR051472">
    <property type="entry name" value="T3SS_Stator/FliH"/>
</dbReference>
<keyword evidence="2" id="KW-0653">Protein transport</keyword>
<evidence type="ECO:0000313" key="3">
    <source>
        <dbReference type="EMBL" id="GCD08975.1"/>
    </source>
</evidence>
<evidence type="ECO:0000256" key="1">
    <source>
        <dbReference type="ARBA" id="ARBA00022448"/>
    </source>
</evidence>
<accession>A0A401UHF4</accession>
<proteinExistence type="predicted"/>
<sequence length="250" mass="27780">MRSSFNVIKNSRVINQGNKEINTQLSGSSVGEKLGENHETKIENITSYENIASSIVGNAQIESGKIISKAFVDAAEAKALAFKEGIEEGHKEGYENGYNEAIEAASQEAQKIRGDADSILVAAKAEYNDYLIEKEQHIKALVVSIAENILKREVLEKNALDEMIFNCIKDERNIKSYIIKSNSSHFAAIKDQIESWKGRLAFQGDIFVIEDDFLDDGTAVIEKDTGKSVVSISYGIEKIIEIFQQEQIQI</sequence>
<dbReference type="PANTHER" id="PTHR34982:SF1">
    <property type="entry name" value="FLAGELLAR ASSEMBLY PROTEIN FLIH"/>
    <property type="match status" value="1"/>
</dbReference>
<name>A0A401UHF4_9CLOT</name>
<dbReference type="RefSeq" id="WP_124997969.1">
    <property type="nucleotide sequence ID" value="NZ_BHYK01000003.1"/>
</dbReference>
<evidence type="ECO:0000313" key="4">
    <source>
        <dbReference type="Proteomes" id="UP000287872"/>
    </source>
</evidence>
<keyword evidence="1" id="KW-0813">Transport</keyword>
<dbReference type="AlphaFoldDB" id="A0A401UHF4"/>
<dbReference type="OrthoDB" id="2375163at2"/>